<name>A0ACC0BL34_CATRO</name>
<evidence type="ECO:0000313" key="2">
    <source>
        <dbReference type="Proteomes" id="UP001060085"/>
    </source>
</evidence>
<evidence type="ECO:0000313" key="1">
    <source>
        <dbReference type="EMBL" id="KAI5673335.1"/>
    </source>
</evidence>
<accession>A0ACC0BL34</accession>
<gene>
    <name evidence="1" type="ORF">M9H77_13699</name>
</gene>
<dbReference type="EMBL" id="CM044703">
    <property type="protein sequence ID" value="KAI5673335.1"/>
    <property type="molecule type" value="Genomic_DNA"/>
</dbReference>
<protein>
    <submittedName>
        <fullName evidence="1">Uncharacterized protein</fullName>
    </submittedName>
</protein>
<reference evidence="2" key="1">
    <citation type="journal article" date="2023" name="Nat. Plants">
        <title>Single-cell RNA sequencing provides a high-resolution roadmap for understanding the multicellular compartmentation of specialized metabolism.</title>
        <authorList>
            <person name="Sun S."/>
            <person name="Shen X."/>
            <person name="Li Y."/>
            <person name="Li Y."/>
            <person name="Wang S."/>
            <person name="Li R."/>
            <person name="Zhang H."/>
            <person name="Shen G."/>
            <person name="Guo B."/>
            <person name="Wei J."/>
            <person name="Xu J."/>
            <person name="St-Pierre B."/>
            <person name="Chen S."/>
            <person name="Sun C."/>
        </authorList>
    </citation>
    <scope>NUCLEOTIDE SEQUENCE [LARGE SCALE GENOMIC DNA]</scope>
</reference>
<organism evidence="1 2">
    <name type="scientific">Catharanthus roseus</name>
    <name type="common">Madagascar periwinkle</name>
    <name type="synonym">Vinca rosea</name>
    <dbReference type="NCBI Taxonomy" id="4058"/>
    <lineage>
        <taxon>Eukaryota</taxon>
        <taxon>Viridiplantae</taxon>
        <taxon>Streptophyta</taxon>
        <taxon>Embryophyta</taxon>
        <taxon>Tracheophyta</taxon>
        <taxon>Spermatophyta</taxon>
        <taxon>Magnoliopsida</taxon>
        <taxon>eudicotyledons</taxon>
        <taxon>Gunneridae</taxon>
        <taxon>Pentapetalae</taxon>
        <taxon>asterids</taxon>
        <taxon>lamiids</taxon>
        <taxon>Gentianales</taxon>
        <taxon>Apocynaceae</taxon>
        <taxon>Rauvolfioideae</taxon>
        <taxon>Vinceae</taxon>
        <taxon>Catharanthinae</taxon>
        <taxon>Catharanthus</taxon>
    </lineage>
</organism>
<dbReference type="Proteomes" id="UP001060085">
    <property type="component" value="Linkage Group LG03"/>
</dbReference>
<proteinExistence type="predicted"/>
<sequence>MVILDLKHNLNFAKSNQFGISSFHRWRLSVSTVNQHLTKEMNLVMMETKKTEANNPRPETRTGCPAMIVIKLVDSQRWRVVEVELQHNHHVSPEVKRFYKSHKKMILAAKQAQQSKPVTEIHTIKLYRTSTVDGNELKSMERKRRHALNVLNYNGVEEIPSQYILPRWYRNYKCRFSVDHRLKDVYMNDHVKRYNHLCKHAIQIVEEGFESPERYRALMQHLEELMSKFTLADDT</sequence>
<comment type="caution">
    <text evidence="1">The sequence shown here is derived from an EMBL/GenBank/DDBJ whole genome shotgun (WGS) entry which is preliminary data.</text>
</comment>
<keyword evidence="2" id="KW-1185">Reference proteome</keyword>